<dbReference type="AlphaFoldDB" id="A0A2T3ACT4"/>
<reference evidence="2 3" key="1">
    <citation type="journal article" date="2018" name="Mycol. Prog.">
        <title>Coniella lustricola, a new species from submerged detritus.</title>
        <authorList>
            <person name="Raudabaugh D.B."/>
            <person name="Iturriaga T."/>
            <person name="Carver A."/>
            <person name="Mondo S."/>
            <person name="Pangilinan J."/>
            <person name="Lipzen A."/>
            <person name="He G."/>
            <person name="Amirebrahimi M."/>
            <person name="Grigoriev I.V."/>
            <person name="Miller A.N."/>
        </authorList>
    </citation>
    <scope>NUCLEOTIDE SEQUENCE [LARGE SCALE GENOMIC DNA]</scope>
    <source>
        <strain evidence="2 3">B22-T-1</strain>
    </source>
</reference>
<evidence type="ECO:0000313" key="3">
    <source>
        <dbReference type="Proteomes" id="UP000241462"/>
    </source>
</evidence>
<dbReference type="EMBL" id="KZ678411">
    <property type="protein sequence ID" value="PSR92050.1"/>
    <property type="molecule type" value="Genomic_DNA"/>
</dbReference>
<evidence type="ECO:0000256" key="1">
    <source>
        <dbReference type="SAM" id="MobiDB-lite"/>
    </source>
</evidence>
<keyword evidence="3" id="KW-1185">Reference proteome</keyword>
<gene>
    <name evidence="2" type="ORF">BD289DRAFT_196855</name>
</gene>
<dbReference type="InParanoid" id="A0A2T3ACT4"/>
<proteinExistence type="predicted"/>
<feature type="region of interest" description="Disordered" evidence="1">
    <location>
        <begin position="201"/>
        <end position="220"/>
    </location>
</feature>
<dbReference type="Proteomes" id="UP000241462">
    <property type="component" value="Unassembled WGS sequence"/>
</dbReference>
<name>A0A2T3ACT4_9PEZI</name>
<organism evidence="2 3">
    <name type="scientific">Coniella lustricola</name>
    <dbReference type="NCBI Taxonomy" id="2025994"/>
    <lineage>
        <taxon>Eukaryota</taxon>
        <taxon>Fungi</taxon>
        <taxon>Dikarya</taxon>
        <taxon>Ascomycota</taxon>
        <taxon>Pezizomycotina</taxon>
        <taxon>Sordariomycetes</taxon>
        <taxon>Sordariomycetidae</taxon>
        <taxon>Diaporthales</taxon>
        <taxon>Schizoparmaceae</taxon>
        <taxon>Coniella</taxon>
    </lineage>
</organism>
<sequence>MRGYKRLPTVRHTVPQKLDRVTKKEIRNSCNYVVNVACLVCWEGRGGVSLLRLHSRRGPYMIVLISKSKSVSMARNSHNGPDTAHLTRSKTRTNATIVAASGHRWHSMQNRIFILARLEWRCPTTVNCLANLHSSTHLTPSVVPELRAGPYAKTLFIGESTARKRKRTCPRCCVHSHPGNPRYNPSRQGRPESWQARKLCTPSAGQWGREQDLVGSGPSA</sequence>
<evidence type="ECO:0000313" key="2">
    <source>
        <dbReference type="EMBL" id="PSR92050.1"/>
    </source>
</evidence>
<protein>
    <submittedName>
        <fullName evidence="2">Uncharacterized protein</fullName>
    </submittedName>
</protein>
<accession>A0A2T3ACT4</accession>